<accession>A0A9D8KD32</accession>
<dbReference type="GO" id="GO:0033499">
    <property type="term" value="P:galactose catabolic process via UDP-galactose, Leloir pathway"/>
    <property type="evidence" value="ECO:0007669"/>
    <property type="project" value="TreeGrafter"/>
</dbReference>
<dbReference type="PANTHER" id="PTHR43725:SF53">
    <property type="entry name" value="UDP-ARABINOSE 4-EPIMERASE 1"/>
    <property type="match status" value="1"/>
</dbReference>
<name>A0A9D8KD32_9DELT</name>
<evidence type="ECO:0000313" key="12">
    <source>
        <dbReference type="EMBL" id="MBN1572469.1"/>
    </source>
</evidence>
<keyword evidence="9 10" id="KW-0119">Carbohydrate metabolism</keyword>
<dbReference type="Gene3D" id="3.90.25.10">
    <property type="entry name" value="UDP-galactose 4-epimerase, domain 1"/>
    <property type="match status" value="1"/>
</dbReference>
<evidence type="ECO:0000256" key="1">
    <source>
        <dbReference type="ARBA" id="ARBA00000083"/>
    </source>
</evidence>
<dbReference type="Gene3D" id="3.40.50.720">
    <property type="entry name" value="NAD(P)-binding Rossmann-like Domain"/>
    <property type="match status" value="1"/>
</dbReference>
<comment type="pathway">
    <text evidence="3 10">Carbohydrate metabolism; galactose metabolism.</text>
</comment>
<comment type="similarity">
    <text evidence="4 10">Belongs to the NAD(P)-dependent epimerase/dehydratase family.</text>
</comment>
<dbReference type="InterPro" id="IPR036291">
    <property type="entry name" value="NAD(P)-bd_dom_sf"/>
</dbReference>
<reference evidence="12" key="2">
    <citation type="submission" date="2021-01" db="EMBL/GenBank/DDBJ databases">
        <authorList>
            <person name="Hahn C.R."/>
            <person name="Youssef N.H."/>
            <person name="Elshahed M."/>
        </authorList>
    </citation>
    <scope>NUCLEOTIDE SEQUENCE</scope>
    <source>
        <strain evidence="12">Zod_Metabat.24</strain>
    </source>
</reference>
<organism evidence="12 13">
    <name type="scientific">Candidatus Zymogenus saltonus</name>
    <dbReference type="NCBI Taxonomy" id="2844893"/>
    <lineage>
        <taxon>Bacteria</taxon>
        <taxon>Deltaproteobacteria</taxon>
        <taxon>Candidatus Zymogenia</taxon>
        <taxon>Candidatus Zymogeniales</taxon>
        <taxon>Candidatus Zymogenaceae</taxon>
        <taxon>Candidatus Zymogenus</taxon>
    </lineage>
</organism>
<comment type="cofactor">
    <cofactor evidence="2 10">
        <name>NAD(+)</name>
        <dbReference type="ChEBI" id="CHEBI:57540"/>
    </cofactor>
</comment>
<feature type="domain" description="NAD-dependent epimerase/dehydratase" evidence="11">
    <location>
        <begin position="4"/>
        <end position="252"/>
    </location>
</feature>
<evidence type="ECO:0000256" key="3">
    <source>
        <dbReference type="ARBA" id="ARBA00004947"/>
    </source>
</evidence>
<protein>
    <recommendedName>
        <fullName evidence="6 10">UDP-glucose 4-epimerase</fullName>
        <ecNumber evidence="5 10">5.1.3.2</ecNumber>
    </recommendedName>
</protein>
<evidence type="ECO:0000313" key="13">
    <source>
        <dbReference type="Proteomes" id="UP000809273"/>
    </source>
</evidence>
<evidence type="ECO:0000256" key="9">
    <source>
        <dbReference type="ARBA" id="ARBA00023277"/>
    </source>
</evidence>
<proteinExistence type="inferred from homology"/>
<evidence type="ECO:0000256" key="5">
    <source>
        <dbReference type="ARBA" id="ARBA00013189"/>
    </source>
</evidence>
<evidence type="ECO:0000256" key="2">
    <source>
        <dbReference type="ARBA" id="ARBA00001911"/>
    </source>
</evidence>
<sequence length="327" mass="36059">MKNVLIVGGAGYIGSHAVKRLMAEGINPVVFDSLITGYRDAVLCEDFIEGDLRNKGDIQAVFERHEIDAVMHFAAHCYVGESVENPQKYYINNVVGGLNLLSAMLDAGVKEIIFSSTCAVYGEPVEVPISEAHPRNPVNPYGVTKYIFERAMEDYAAAYGLRYVSLRYFNAAGADPEEELGERHDPETHLIPLTLMTAGGVRDEITIFGEDYNTPDGTCIRDYIHIFDLISAHVLAYRHLKGGGGPAAFNLGSEKGYSVREVIDVCRKVTGREIKVTVGDRRPGDPPVLVASSEKIKKELGWEVEFGDLAGVVRTAWNFMLKRGMVR</sequence>
<dbReference type="NCBIfam" id="TIGR01179">
    <property type="entry name" value="galE"/>
    <property type="match status" value="1"/>
</dbReference>
<dbReference type="Proteomes" id="UP000809273">
    <property type="component" value="Unassembled WGS sequence"/>
</dbReference>
<comment type="subunit">
    <text evidence="10">Homodimer.</text>
</comment>
<dbReference type="InterPro" id="IPR005886">
    <property type="entry name" value="UDP_G4E"/>
</dbReference>
<reference evidence="12" key="1">
    <citation type="journal article" date="2021" name="Environ. Microbiol.">
        <title>Genomic characterization of three novel Desulfobacterota classes expand the metabolic and phylogenetic diversity of the phylum.</title>
        <authorList>
            <person name="Murphy C.L."/>
            <person name="Biggerstaff J."/>
            <person name="Eichhorn A."/>
            <person name="Ewing E."/>
            <person name="Shahan R."/>
            <person name="Soriano D."/>
            <person name="Stewart S."/>
            <person name="VanMol K."/>
            <person name="Walker R."/>
            <person name="Walters P."/>
            <person name="Elshahed M.S."/>
            <person name="Youssef N.H."/>
        </authorList>
    </citation>
    <scope>NUCLEOTIDE SEQUENCE</scope>
    <source>
        <strain evidence="12">Zod_Metabat.24</strain>
    </source>
</reference>
<dbReference type="PANTHER" id="PTHR43725">
    <property type="entry name" value="UDP-GLUCOSE 4-EPIMERASE"/>
    <property type="match status" value="1"/>
</dbReference>
<dbReference type="EMBL" id="JAFGIX010000023">
    <property type="protein sequence ID" value="MBN1572469.1"/>
    <property type="molecule type" value="Genomic_DNA"/>
</dbReference>
<dbReference type="Pfam" id="PF01370">
    <property type="entry name" value="Epimerase"/>
    <property type="match status" value="1"/>
</dbReference>
<comment type="caution">
    <text evidence="12">The sequence shown here is derived from an EMBL/GenBank/DDBJ whole genome shotgun (WGS) entry which is preliminary data.</text>
</comment>
<evidence type="ECO:0000259" key="11">
    <source>
        <dbReference type="Pfam" id="PF01370"/>
    </source>
</evidence>
<comment type="catalytic activity">
    <reaction evidence="1 10">
        <text>UDP-alpha-D-glucose = UDP-alpha-D-galactose</text>
        <dbReference type="Rhea" id="RHEA:22168"/>
        <dbReference type="ChEBI" id="CHEBI:58885"/>
        <dbReference type="ChEBI" id="CHEBI:66914"/>
        <dbReference type="EC" id="5.1.3.2"/>
    </reaction>
</comment>
<dbReference type="AlphaFoldDB" id="A0A9D8KD32"/>
<dbReference type="EC" id="5.1.3.2" evidence="5 10"/>
<dbReference type="InterPro" id="IPR001509">
    <property type="entry name" value="Epimerase_deHydtase"/>
</dbReference>
<gene>
    <name evidence="12" type="primary">galE</name>
    <name evidence="12" type="ORF">JW984_04650</name>
</gene>
<keyword evidence="7 10" id="KW-0520">NAD</keyword>
<evidence type="ECO:0000256" key="4">
    <source>
        <dbReference type="ARBA" id="ARBA00007637"/>
    </source>
</evidence>
<evidence type="ECO:0000256" key="8">
    <source>
        <dbReference type="ARBA" id="ARBA00023235"/>
    </source>
</evidence>
<evidence type="ECO:0000256" key="10">
    <source>
        <dbReference type="RuleBase" id="RU366046"/>
    </source>
</evidence>
<evidence type="ECO:0000256" key="6">
    <source>
        <dbReference type="ARBA" id="ARBA00018569"/>
    </source>
</evidence>
<dbReference type="GO" id="GO:0003978">
    <property type="term" value="F:UDP-glucose 4-epimerase activity"/>
    <property type="evidence" value="ECO:0007669"/>
    <property type="project" value="UniProtKB-UniRule"/>
</dbReference>
<evidence type="ECO:0000256" key="7">
    <source>
        <dbReference type="ARBA" id="ARBA00023027"/>
    </source>
</evidence>
<keyword evidence="8 10" id="KW-0413">Isomerase</keyword>
<dbReference type="CDD" id="cd05247">
    <property type="entry name" value="UDP_G4E_1_SDR_e"/>
    <property type="match status" value="1"/>
</dbReference>
<dbReference type="SUPFAM" id="SSF51735">
    <property type="entry name" value="NAD(P)-binding Rossmann-fold domains"/>
    <property type="match status" value="1"/>
</dbReference>